<dbReference type="PROSITE" id="PS52035">
    <property type="entry name" value="PEPTIDASE_M14"/>
    <property type="match status" value="1"/>
</dbReference>
<dbReference type="GO" id="GO:0008270">
    <property type="term" value="F:zinc ion binding"/>
    <property type="evidence" value="ECO:0007669"/>
    <property type="project" value="InterPro"/>
</dbReference>
<comment type="caution">
    <text evidence="6">The sequence shown here is derived from an EMBL/GenBank/DDBJ whole genome shotgun (WGS) entry which is preliminary data.</text>
</comment>
<dbReference type="Pfam" id="PF18027">
    <property type="entry name" value="Pepdidase_M14_N"/>
    <property type="match status" value="1"/>
</dbReference>
<comment type="cofactor">
    <cofactor evidence="1">
        <name>Zn(2+)</name>
        <dbReference type="ChEBI" id="CHEBI:29105"/>
    </cofactor>
</comment>
<feature type="transmembrane region" description="Helical" evidence="4">
    <location>
        <begin position="12"/>
        <end position="33"/>
    </location>
</feature>
<name>A0A9K3KZ93_9STRA</name>
<keyword evidence="6" id="KW-0378">Hydrolase</keyword>
<keyword evidence="4" id="KW-1133">Transmembrane helix</keyword>
<reference evidence="6" key="1">
    <citation type="journal article" date="2021" name="Sci. Rep.">
        <title>Diploid genomic architecture of Nitzschia inconspicua, an elite biomass production diatom.</title>
        <authorList>
            <person name="Oliver A."/>
            <person name="Podell S."/>
            <person name="Pinowska A."/>
            <person name="Traller J.C."/>
            <person name="Smith S.R."/>
            <person name="McClure R."/>
            <person name="Beliaev A."/>
            <person name="Bohutskyi P."/>
            <person name="Hill E.A."/>
            <person name="Rabines A."/>
            <person name="Zheng H."/>
            <person name="Allen L.Z."/>
            <person name="Kuo A."/>
            <person name="Grigoriev I.V."/>
            <person name="Allen A.E."/>
            <person name="Hazlebeck D."/>
            <person name="Allen E.E."/>
        </authorList>
    </citation>
    <scope>NUCLEOTIDE SEQUENCE</scope>
    <source>
        <strain evidence="6">Hildebrandi</strain>
    </source>
</reference>
<dbReference type="InterPro" id="IPR000834">
    <property type="entry name" value="Peptidase_M14"/>
</dbReference>
<keyword evidence="6" id="KW-0645">Protease</keyword>
<feature type="domain" description="Peptidase M14" evidence="5">
    <location>
        <begin position="215"/>
        <end position="487"/>
    </location>
</feature>
<keyword evidence="4" id="KW-0472">Membrane</keyword>
<comment type="similarity">
    <text evidence="2 3">Belongs to the peptidase M14 family.</text>
</comment>
<evidence type="ECO:0000256" key="1">
    <source>
        <dbReference type="ARBA" id="ARBA00001947"/>
    </source>
</evidence>
<dbReference type="InterPro" id="IPR050821">
    <property type="entry name" value="Cytosolic_carboxypeptidase"/>
</dbReference>
<dbReference type="GO" id="GO:0006508">
    <property type="term" value="P:proteolysis"/>
    <property type="evidence" value="ECO:0007669"/>
    <property type="project" value="InterPro"/>
</dbReference>
<protein>
    <submittedName>
        <fullName evidence="6">Zinc carboxypeptidase</fullName>
    </submittedName>
</protein>
<reference evidence="6" key="2">
    <citation type="submission" date="2021-04" db="EMBL/GenBank/DDBJ databases">
        <authorList>
            <person name="Podell S."/>
        </authorList>
    </citation>
    <scope>NUCLEOTIDE SEQUENCE</scope>
    <source>
        <strain evidence="6">Hildebrandi</strain>
    </source>
</reference>
<evidence type="ECO:0000313" key="6">
    <source>
        <dbReference type="EMBL" id="KAG7352312.1"/>
    </source>
</evidence>
<dbReference type="EMBL" id="JAGRRH010000017">
    <property type="protein sequence ID" value="KAG7352312.1"/>
    <property type="molecule type" value="Genomic_DNA"/>
</dbReference>
<accession>A0A9K3KZ93</accession>
<keyword evidence="7" id="KW-1185">Reference proteome</keyword>
<dbReference type="SMART" id="SM00631">
    <property type="entry name" value="Zn_pept"/>
    <property type="match status" value="1"/>
</dbReference>
<evidence type="ECO:0000313" key="7">
    <source>
        <dbReference type="Proteomes" id="UP000693970"/>
    </source>
</evidence>
<dbReference type="PANTHER" id="PTHR12756">
    <property type="entry name" value="CYTOSOLIC CARBOXYPEPTIDASE"/>
    <property type="match status" value="1"/>
</dbReference>
<keyword evidence="6" id="KW-0121">Carboxypeptidase</keyword>
<dbReference type="GO" id="GO:0004181">
    <property type="term" value="F:metallocarboxypeptidase activity"/>
    <property type="evidence" value="ECO:0007669"/>
    <property type="project" value="InterPro"/>
</dbReference>
<organism evidence="6 7">
    <name type="scientific">Nitzschia inconspicua</name>
    <dbReference type="NCBI Taxonomy" id="303405"/>
    <lineage>
        <taxon>Eukaryota</taxon>
        <taxon>Sar</taxon>
        <taxon>Stramenopiles</taxon>
        <taxon>Ochrophyta</taxon>
        <taxon>Bacillariophyta</taxon>
        <taxon>Bacillariophyceae</taxon>
        <taxon>Bacillariophycidae</taxon>
        <taxon>Bacillariales</taxon>
        <taxon>Bacillariaceae</taxon>
        <taxon>Nitzschia</taxon>
    </lineage>
</organism>
<evidence type="ECO:0000259" key="5">
    <source>
        <dbReference type="PROSITE" id="PS52035"/>
    </source>
</evidence>
<dbReference type="AlphaFoldDB" id="A0A9K3KZ93"/>
<dbReference type="PANTHER" id="PTHR12756:SF11">
    <property type="entry name" value="CYTOSOLIC CARBOXYPEPTIDASE 1"/>
    <property type="match status" value="1"/>
</dbReference>
<evidence type="ECO:0000256" key="2">
    <source>
        <dbReference type="ARBA" id="ARBA00005988"/>
    </source>
</evidence>
<gene>
    <name evidence="6" type="ORF">IV203_008360</name>
</gene>
<dbReference type="Pfam" id="PF00246">
    <property type="entry name" value="Peptidase_M14"/>
    <property type="match status" value="1"/>
</dbReference>
<feature type="active site" description="Proton donor/acceptor" evidence="3">
    <location>
        <position position="452"/>
    </location>
</feature>
<sequence>MPHHKLVLQPTTLFLRIFFLLLSLPSPILTFLYQSHPLQHSAKSLVYHSSRRHSRSLIQRQLLNKINDFMFSGMRHNPKPTTEVGDVTVSISDAFDGGNIKFIGTRPNELDPKNTTDVILHIKPDRYTELEKIGHMQYFCFRATISGLKKPHKVKYCIENAEATSYPEAWFGTTVCYSSNMGDVDSWYRNQDTHYTDGQLCWEHQHVKNGAVFFCYFPPFSYSRHLDLVSRCTQFANVESLGQSLEGREIECISVGSGKSVCWIIHRQHPGETMAEHYAEGLLTKLLGLDTKGKVGEDVQKILTKYTFYVVPCMCPDGAVRGHLRTNACGANLNREWATKRFYQAPTKERSPEVKAVLDKMDSTGCDIFLDIHGDEELPFNFISGAEKTPNWDKRMESLHGAFVAAYCRASDDMQQKIGYPAPPTTADAEKYLNVATNQIATRFNCLAMTLEMPFKDCLTKRDPSRGWSPARARALGAAVLSPLEYVHPYLRDKTEFWRNLPPEDDYVDTTDDYEAELRAEQEFVPLMKSKRYYSDVHEIHPSKQVQ</sequence>
<evidence type="ECO:0000256" key="3">
    <source>
        <dbReference type="PROSITE-ProRule" id="PRU01379"/>
    </source>
</evidence>
<keyword evidence="4" id="KW-0812">Transmembrane</keyword>
<dbReference type="InterPro" id="IPR040626">
    <property type="entry name" value="Pepdidase_M14_N"/>
</dbReference>
<dbReference type="CDD" id="cd06234">
    <property type="entry name" value="M14_PaCCP-like"/>
    <property type="match status" value="1"/>
</dbReference>
<proteinExistence type="inferred from homology"/>
<dbReference type="OrthoDB" id="10253041at2759"/>
<dbReference type="Proteomes" id="UP000693970">
    <property type="component" value="Unassembled WGS sequence"/>
</dbReference>
<evidence type="ECO:0000256" key="4">
    <source>
        <dbReference type="SAM" id="Phobius"/>
    </source>
</evidence>